<dbReference type="Gene3D" id="3.30.60.230">
    <property type="entry name" value="Lsr2, dimerization domain"/>
    <property type="match status" value="1"/>
</dbReference>
<dbReference type="InterPro" id="IPR024412">
    <property type="entry name" value="Lsr2_dim_dom"/>
</dbReference>
<dbReference type="EMBL" id="JNFP01000100">
    <property type="protein sequence ID" value="KIA59632.1"/>
    <property type="molecule type" value="Genomic_DNA"/>
</dbReference>
<evidence type="ECO:0000313" key="5">
    <source>
        <dbReference type="EMBL" id="KIA59632.1"/>
    </source>
</evidence>
<protein>
    <recommendedName>
        <fullName evidence="7">Lsr2 family protein</fullName>
    </recommendedName>
</protein>
<evidence type="ECO:0000256" key="2">
    <source>
        <dbReference type="SAM" id="MobiDB-lite"/>
    </source>
</evidence>
<dbReference type="RefSeq" id="WP_043682825.1">
    <property type="nucleotide sequence ID" value="NZ_BDCI01000054.1"/>
</dbReference>
<evidence type="ECO:0000259" key="3">
    <source>
        <dbReference type="Pfam" id="PF11774"/>
    </source>
</evidence>
<reference evidence="5 6" key="1">
    <citation type="journal article" date="2014" name="Int. J. Syst. Evol. Microbiol.">
        <title>Nocardia vulneris sp. nov., isolated from wounds of human patients in North America.</title>
        <authorList>
            <person name="Lasker B.A."/>
            <person name="Bell M."/>
            <person name="Klenk H.P."/>
            <person name="Sproer C."/>
            <person name="Schumann C."/>
            <person name="Schumann P."/>
            <person name="Brown J.M."/>
        </authorList>
    </citation>
    <scope>NUCLEOTIDE SEQUENCE [LARGE SCALE GENOMIC DNA]</scope>
    <source>
        <strain evidence="5 6">W9851</strain>
    </source>
</reference>
<feature type="domain" description="Lsr2 DNA-binding" evidence="4">
    <location>
        <begin position="90"/>
        <end position="129"/>
    </location>
</feature>
<dbReference type="Proteomes" id="UP000031364">
    <property type="component" value="Unassembled WGS sequence"/>
</dbReference>
<feature type="region of interest" description="Disordered" evidence="2">
    <location>
        <begin position="60"/>
        <end position="95"/>
    </location>
</feature>
<dbReference type="InterPro" id="IPR042261">
    <property type="entry name" value="Lsr2-like_dimerization"/>
</dbReference>
<organism evidence="5 6">
    <name type="scientific">Nocardia vulneris</name>
    <dbReference type="NCBI Taxonomy" id="1141657"/>
    <lineage>
        <taxon>Bacteria</taxon>
        <taxon>Bacillati</taxon>
        <taxon>Actinomycetota</taxon>
        <taxon>Actinomycetes</taxon>
        <taxon>Mycobacteriales</taxon>
        <taxon>Nocardiaceae</taxon>
        <taxon>Nocardia</taxon>
    </lineage>
</organism>
<proteinExistence type="predicted"/>
<dbReference type="InterPro" id="IPR036625">
    <property type="entry name" value="E3-bd_dom_sf"/>
</dbReference>
<gene>
    <name evidence="5" type="ORF">FG87_41845</name>
</gene>
<evidence type="ECO:0000313" key="6">
    <source>
        <dbReference type="Proteomes" id="UP000031364"/>
    </source>
</evidence>
<accession>A0ABR4Z2U6</accession>
<dbReference type="InterPro" id="IPR055370">
    <property type="entry name" value="Lsr2_DNA-bd"/>
</dbReference>
<dbReference type="Gene3D" id="4.10.320.10">
    <property type="entry name" value="E3-binding domain"/>
    <property type="match status" value="1"/>
</dbReference>
<evidence type="ECO:0000256" key="1">
    <source>
        <dbReference type="ARBA" id="ARBA00023125"/>
    </source>
</evidence>
<evidence type="ECO:0000259" key="4">
    <source>
        <dbReference type="Pfam" id="PF23359"/>
    </source>
</evidence>
<sequence length="131" mass="14571">MAKKVILVDDITGEDITEGLGGTLPFMWDGDKYVIDLGIKNRDKYQKLIQPLIDAARRPTEDEQYMFGGGAGRRNPARGSKPGSPAKKADGPSRDEIRAWMQTDAKFKDREISDRGRVPADIMEAYEAANK</sequence>
<evidence type="ECO:0008006" key="7">
    <source>
        <dbReference type="Google" id="ProtNLM"/>
    </source>
</evidence>
<name>A0ABR4Z2U6_9NOCA</name>
<dbReference type="Pfam" id="PF11774">
    <property type="entry name" value="Lsr2"/>
    <property type="match status" value="1"/>
</dbReference>
<keyword evidence="6" id="KW-1185">Reference proteome</keyword>
<keyword evidence="1" id="KW-0238">DNA-binding</keyword>
<feature type="domain" description="Lsr2 dimerization" evidence="3">
    <location>
        <begin position="1"/>
        <end position="58"/>
    </location>
</feature>
<dbReference type="Pfam" id="PF23359">
    <property type="entry name" value="Lsr2_DNA-bd"/>
    <property type="match status" value="1"/>
</dbReference>
<comment type="caution">
    <text evidence="5">The sequence shown here is derived from an EMBL/GenBank/DDBJ whole genome shotgun (WGS) entry which is preliminary data.</text>
</comment>